<name>A0ABT5TBN4_9RHOB</name>
<evidence type="ECO:0000313" key="2">
    <source>
        <dbReference type="Proteomes" id="UP001431784"/>
    </source>
</evidence>
<dbReference type="Proteomes" id="UP001431784">
    <property type="component" value="Unassembled WGS sequence"/>
</dbReference>
<evidence type="ECO:0000313" key="1">
    <source>
        <dbReference type="EMBL" id="MDD7972411.1"/>
    </source>
</evidence>
<sequence length="112" mass="12150">MQFLSEYISPLAVSLSGLIALSVLHVLPDTRDDTAALIFPPTMSRAMILREVAQLGLPIRDLRWNGYLVELDLTNQPEQLRTGLAGLVSVPVIRLAARPAAFCATAPVAKEI</sequence>
<keyword evidence="2" id="KW-1185">Reference proteome</keyword>
<protein>
    <submittedName>
        <fullName evidence="1">Uncharacterized protein</fullName>
    </submittedName>
</protein>
<gene>
    <name evidence="1" type="ORF">PUT78_15030</name>
</gene>
<accession>A0ABT5TBN4</accession>
<organism evidence="1 2">
    <name type="scientific">Roseinatronobacter alkalisoli</name>
    <dbReference type="NCBI Taxonomy" id="3028235"/>
    <lineage>
        <taxon>Bacteria</taxon>
        <taxon>Pseudomonadati</taxon>
        <taxon>Pseudomonadota</taxon>
        <taxon>Alphaproteobacteria</taxon>
        <taxon>Rhodobacterales</taxon>
        <taxon>Paracoccaceae</taxon>
        <taxon>Roseinatronobacter</taxon>
    </lineage>
</organism>
<proteinExistence type="predicted"/>
<reference evidence="1" key="1">
    <citation type="submission" date="2023-02" db="EMBL/GenBank/DDBJ databases">
        <title>Description of Roseinatronobacter alkalisoli sp. nov., an alkaliphilic bacerium isolated from soda soil.</title>
        <authorList>
            <person name="Wei W."/>
        </authorList>
    </citation>
    <scope>NUCLEOTIDE SEQUENCE</scope>
    <source>
        <strain evidence="1">HJB301</strain>
    </source>
</reference>
<comment type="caution">
    <text evidence="1">The sequence shown here is derived from an EMBL/GenBank/DDBJ whole genome shotgun (WGS) entry which is preliminary data.</text>
</comment>
<dbReference type="RefSeq" id="WP_274353085.1">
    <property type="nucleotide sequence ID" value="NZ_JAQZSM010000015.1"/>
</dbReference>
<dbReference type="EMBL" id="JAQZSM010000015">
    <property type="protein sequence ID" value="MDD7972411.1"/>
    <property type="molecule type" value="Genomic_DNA"/>
</dbReference>